<feature type="compositionally biased region" description="Basic residues" evidence="1">
    <location>
        <begin position="396"/>
        <end position="410"/>
    </location>
</feature>
<protein>
    <submittedName>
        <fullName evidence="2">Uncharacterized protein</fullName>
    </submittedName>
</protein>
<dbReference type="EMBL" id="CAVLEF010000011">
    <property type="protein sequence ID" value="CAK1549225.1"/>
    <property type="molecule type" value="Genomic_DNA"/>
</dbReference>
<evidence type="ECO:0000313" key="4">
    <source>
        <dbReference type="Proteomes" id="UP001497472"/>
    </source>
</evidence>
<accession>A0AAV1JJW3</accession>
<dbReference type="Proteomes" id="UP001497472">
    <property type="component" value="Unassembled WGS sequence"/>
</dbReference>
<proteinExistence type="predicted"/>
<feature type="region of interest" description="Disordered" evidence="1">
    <location>
        <begin position="341"/>
        <end position="410"/>
    </location>
</feature>
<organism evidence="2 4">
    <name type="scientific">Leptosia nina</name>
    <dbReference type="NCBI Taxonomy" id="320188"/>
    <lineage>
        <taxon>Eukaryota</taxon>
        <taxon>Metazoa</taxon>
        <taxon>Ecdysozoa</taxon>
        <taxon>Arthropoda</taxon>
        <taxon>Hexapoda</taxon>
        <taxon>Insecta</taxon>
        <taxon>Pterygota</taxon>
        <taxon>Neoptera</taxon>
        <taxon>Endopterygota</taxon>
        <taxon>Lepidoptera</taxon>
        <taxon>Glossata</taxon>
        <taxon>Ditrysia</taxon>
        <taxon>Papilionoidea</taxon>
        <taxon>Pieridae</taxon>
        <taxon>Pierinae</taxon>
        <taxon>Leptosia</taxon>
    </lineage>
</organism>
<dbReference type="EMBL" id="CAVLEF010000081">
    <property type="protein sequence ID" value="CAK1550325.1"/>
    <property type="molecule type" value="Genomic_DNA"/>
</dbReference>
<feature type="region of interest" description="Disordered" evidence="1">
    <location>
        <begin position="33"/>
        <end position="84"/>
    </location>
</feature>
<reference evidence="2 4" key="1">
    <citation type="submission" date="2023-11" db="EMBL/GenBank/DDBJ databases">
        <authorList>
            <person name="Okamura Y."/>
        </authorList>
    </citation>
    <scope>NUCLEOTIDE SEQUENCE [LARGE SCALE GENOMIC DNA]</scope>
</reference>
<evidence type="ECO:0000256" key="1">
    <source>
        <dbReference type="SAM" id="MobiDB-lite"/>
    </source>
</evidence>
<evidence type="ECO:0000313" key="3">
    <source>
        <dbReference type="EMBL" id="CAK1550325.1"/>
    </source>
</evidence>
<comment type="caution">
    <text evidence="2">The sequence shown here is derived from an EMBL/GenBank/DDBJ whole genome shotgun (WGS) entry which is preliminary data.</text>
</comment>
<dbReference type="AlphaFoldDB" id="A0AAV1JJW3"/>
<evidence type="ECO:0000313" key="2">
    <source>
        <dbReference type="EMBL" id="CAK1549225.1"/>
    </source>
</evidence>
<name>A0AAV1JJW3_9NEOP</name>
<feature type="compositionally biased region" description="Basic and acidic residues" evidence="1">
    <location>
        <begin position="386"/>
        <end position="395"/>
    </location>
</feature>
<feature type="compositionally biased region" description="Low complexity" evidence="1">
    <location>
        <begin position="44"/>
        <end position="60"/>
    </location>
</feature>
<sequence length="410" mass="46802">MSNTSADVYNEENKTVKNCEDVSSVQLSVSNVQSAMPTQHVENELSASSNESCSSSSTSSSEEEDQPPPKRPRKERHVRSDSRDSFREIDLRFEQLSRQLVSHLNNTFCNYVASSNSHQKVSTESNVNLSDPFSNSPIIIKDIAQLDVSVQEPQIPKANSDRVSKLISMQRFNSSDWNGVRYVDIQKKYVAFPAFTELKINEELRFLEHQNGQKSYLMERSFAALSNAFLAQNEFVNKALRSIIDWSSQSDVILNSSSIYDKLKEFFGQNSEYKAVSHDILQIICGKRAEALELRRKTLLTNLKRKYVREDLDKIPPSAEYMFNPEILSTYLQKMGGTDKIDKIVGSQPKTRGKSPAHGNPPMPSTSQEKPFRVKQYNAKQNHKKQNTEDFDKKQRGGRKSNRVNKYKHK</sequence>
<gene>
    <name evidence="2" type="ORF">LNINA_LOCUS8541</name>
    <name evidence="3" type="ORF">LNINA_LOCUS9558</name>
</gene>
<keyword evidence="4" id="KW-1185">Reference proteome</keyword>